<protein>
    <submittedName>
        <fullName evidence="2">SusC/RagA family TonB-linked outer membrane protein</fullName>
    </submittedName>
</protein>
<dbReference type="RefSeq" id="WP_211972303.1">
    <property type="nucleotide sequence ID" value="NZ_JAGTXB010000003.1"/>
</dbReference>
<dbReference type="EMBL" id="JAGTXB010000003">
    <property type="protein sequence ID" value="MBS0027197.1"/>
    <property type="molecule type" value="Genomic_DNA"/>
</dbReference>
<organism evidence="2 3">
    <name type="scientific">Chitinophaga hostae</name>
    <dbReference type="NCBI Taxonomy" id="2831022"/>
    <lineage>
        <taxon>Bacteria</taxon>
        <taxon>Pseudomonadati</taxon>
        <taxon>Bacteroidota</taxon>
        <taxon>Chitinophagia</taxon>
        <taxon>Chitinophagales</taxon>
        <taxon>Chitinophagaceae</taxon>
        <taxon>Chitinophaga</taxon>
    </lineage>
</organism>
<feature type="chain" id="PRO_5045128345" evidence="1">
    <location>
        <begin position="23"/>
        <end position="939"/>
    </location>
</feature>
<dbReference type="Gene3D" id="2.170.130.10">
    <property type="entry name" value="TonB-dependent receptor, plug domain"/>
    <property type="match status" value="1"/>
</dbReference>
<keyword evidence="1" id="KW-0732">Signal</keyword>
<dbReference type="Proteomes" id="UP000676386">
    <property type="component" value="Unassembled WGS sequence"/>
</dbReference>
<dbReference type="SUPFAM" id="SSF56935">
    <property type="entry name" value="Porins"/>
    <property type="match status" value="1"/>
</dbReference>
<dbReference type="InterPro" id="IPR037066">
    <property type="entry name" value="Plug_dom_sf"/>
</dbReference>
<reference evidence="2 3" key="1">
    <citation type="submission" date="2021-04" db="EMBL/GenBank/DDBJ databases">
        <title>Chitinophaga sp. nov., isolated from the rhizosphere soil.</title>
        <authorList>
            <person name="He S."/>
        </authorList>
    </citation>
    <scope>NUCLEOTIDE SEQUENCE [LARGE SCALE GENOMIC DNA]</scope>
    <source>
        <strain evidence="2 3">2R12</strain>
    </source>
</reference>
<sequence>MNQIKALIASVALMSLMPVLQAQDTTVRTISNVPGDNTVQVAFRKLDKKDLPGDVSVVDVSSQLTQNYMTYSLENMEGWANGFNGNSMWGMGSYLLVIDGVPRDAGNVLPTEIEQISFLKGVNAVALYGSRAAKGVVYITTKRGKAGAQRIDVRANAGIHVPKAYPGYLGSAEYMTLYNEARRNDGLPELYSSETIYNYASRKNPFRYPDVDYYADEYLKKYFTRYDVTAEISGGNDKARYYTNIGYQTSGSLLNFGEARQNGKSDRLNLRGNVDVNLNDYITCNVDATAIFYTGRGVNTDYWGSAATLRPYRFAPLIPLDRIEPDDEASNLLVKNSNHIIDGKYLLGGTQLDQTNPFAAIYAGGNNRYISRQFQFNTGVNADLKNLLKGLSFRATFAVDYNTSYNLAFNNNYTVYAPTWNTYSGVDLISSLTQYGQDATSGVQNVSNSWYRQTISATGQFNYVNTIRNKHHLSAVLLVNGFQQSESAIYHRTGNANLGLQLGYDFRNTYYIDFSSAVVHSAKLPEGNRNAFSPTMSLGWRLSNEPFLRNIRGIDDLRLTASAGVLHTDLDISSWYLYQGVYTSLGSWFGWKDGTGVQATESRRGANPDMRFPKREEISIGLNGSFFHQLIKATGNFFINKITGNIIQPDVLYPSYFTTGFPSSSFIPYINYNDDKRMGVDFSVSFNKKLHDVSYSIGLVGTYYKTTATKRAELYADSYQYRQGKPLDAIWGLQNQGFFRDADDIAKSPAQTFGQVKPGDIKYKDQNGDGVIDARDEVYLGRGGWAGSPLTLGINLSAKWKNFSLFALGIGRYGAFDMKRSSWFWVDGEDKYSAVVRDRWTEETAASAKYPRLTTFNSDNNFRNSDFWLYKTNRIDLAKVQISYDMSGLLGKKKIVKELGAYVSGFNLLTISAERKTMEMNVGSTPQTRLYNLGIKGLF</sequence>
<keyword evidence="3" id="KW-1185">Reference proteome</keyword>
<name>A0ABS5IXX9_9BACT</name>
<feature type="signal peptide" evidence="1">
    <location>
        <begin position="1"/>
        <end position="22"/>
    </location>
</feature>
<evidence type="ECO:0000313" key="3">
    <source>
        <dbReference type="Proteomes" id="UP000676386"/>
    </source>
</evidence>
<evidence type="ECO:0000256" key="1">
    <source>
        <dbReference type="SAM" id="SignalP"/>
    </source>
</evidence>
<accession>A0ABS5IXX9</accession>
<gene>
    <name evidence="2" type="ORF">KE626_07745</name>
</gene>
<dbReference type="InterPro" id="IPR023996">
    <property type="entry name" value="TonB-dep_OMP_SusC/RagA"/>
</dbReference>
<dbReference type="NCBIfam" id="TIGR04056">
    <property type="entry name" value="OMP_RagA_SusC"/>
    <property type="match status" value="1"/>
</dbReference>
<evidence type="ECO:0000313" key="2">
    <source>
        <dbReference type="EMBL" id="MBS0027197.1"/>
    </source>
</evidence>
<comment type="caution">
    <text evidence="2">The sequence shown here is derived from an EMBL/GenBank/DDBJ whole genome shotgun (WGS) entry which is preliminary data.</text>
</comment>
<proteinExistence type="predicted"/>